<dbReference type="InterPro" id="IPR007148">
    <property type="entry name" value="SSU_processome_Utp12"/>
</dbReference>
<dbReference type="PROSITE" id="PS50082">
    <property type="entry name" value="WD_REPEATS_2"/>
    <property type="match status" value="7"/>
</dbReference>
<dbReference type="GO" id="GO:0030490">
    <property type="term" value="P:maturation of SSU-rRNA"/>
    <property type="evidence" value="ECO:0007669"/>
    <property type="project" value="TreeGrafter"/>
</dbReference>
<dbReference type="OrthoDB" id="407922at2759"/>
<proteinExistence type="inferred from homology"/>
<dbReference type="GO" id="GO:0032040">
    <property type="term" value="C:small-subunit processome"/>
    <property type="evidence" value="ECO:0007669"/>
    <property type="project" value="TreeGrafter"/>
</dbReference>
<feature type="repeat" description="WD" evidence="4">
    <location>
        <begin position="192"/>
        <end position="223"/>
    </location>
</feature>
<evidence type="ECO:0000256" key="3">
    <source>
        <dbReference type="ARBA" id="ARBA00038229"/>
    </source>
</evidence>
<feature type="repeat" description="WD" evidence="4">
    <location>
        <begin position="150"/>
        <end position="191"/>
    </location>
</feature>
<keyword evidence="8" id="KW-1185">Reference proteome</keyword>
<dbReference type="SMART" id="SM00320">
    <property type="entry name" value="WD40"/>
    <property type="match status" value="10"/>
</dbReference>
<comment type="similarity">
    <text evidence="3">Belongs to the WD repeat WDR3/UTP12 family.</text>
</comment>
<dbReference type="Gene3D" id="2.130.10.10">
    <property type="entry name" value="YVTN repeat-like/Quinoprotein amine dehydrogenase"/>
    <property type="match status" value="3"/>
</dbReference>
<accession>A0A8J4YHU1</accession>
<dbReference type="InterPro" id="IPR036322">
    <property type="entry name" value="WD40_repeat_dom_sf"/>
</dbReference>
<evidence type="ECO:0000256" key="5">
    <source>
        <dbReference type="SAM" id="MobiDB-lite"/>
    </source>
</evidence>
<gene>
    <name evidence="7" type="primary">Wdr3</name>
    <name evidence="7" type="ORF">GWK47_032595</name>
</gene>
<reference evidence="7" key="1">
    <citation type="submission" date="2020-07" db="EMBL/GenBank/DDBJ databases">
        <title>The High-quality genome of the commercially important snow crab, Chionoecetes opilio.</title>
        <authorList>
            <person name="Jeong J.-H."/>
            <person name="Ryu S."/>
        </authorList>
    </citation>
    <scope>NUCLEOTIDE SEQUENCE</scope>
    <source>
        <strain evidence="7">MADBK_172401_WGS</strain>
        <tissue evidence="7">Digestive gland</tissue>
    </source>
</reference>
<dbReference type="Pfam" id="PF25173">
    <property type="entry name" value="Beta-prop_WDR3_1st"/>
    <property type="match status" value="1"/>
</dbReference>
<dbReference type="PANTHER" id="PTHR19853">
    <property type="entry name" value="WD REPEAT CONTAINING PROTEIN 3 WDR3"/>
    <property type="match status" value="1"/>
</dbReference>
<dbReference type="SUPFAM" id="SSF50978">
    <property type="entry name" value="WD40 repeat-like"/>
    <property type="match status" value="2"/>
</dbReference>
<evidence type="ECO:0000256" key="1">
    <source>
        <dbReference type="ARBA" id="ARBA00022574"/>
    </source>
</evidence>
<evidence type="ECO:0000256" key="4">
    <source>
        <dbReference type="PROSITE-ProRule" id="PRU00221"/>
    </source>
</evidence>
<dbReference type="InterPro" id="IPR019775">
    <property type="entry name" value="WD40_repeat_CS"/>
</dbReference>
<keyword evidence="1 4" id="KW-0853">WD repeat</keyword>
<dbReference type="EMBL" id="JACEEZ010002275">
    <property type="protein sequence ID" value="KAG0728378.1"/>
    <property type="molecule type" value="Genomic_DNA"/>
</dbReference>
<dbReference type="Proteomes" id="UP000770661">
    <property type="component" value="Unassembled WGS sequence"/>
</dbReference>
<evidence type="ECO:0000313" key="7">
    <source>
        <dbReference type="EMBL" id="KAG0728378.1"/>
    </source>
</evidence>
<dbReference type="InterPro" id="IPR015943">
    <property type="entry name" value="WD40/YVTN_repeat-like_dom_sf"/>
</dbReference>
<dbReference type="Pfam" id="PF04003">
    <property type="entry name" value="Utp12"/>
    <property type="match status" value="1"/>
</dbReference>
<feature type="region of interest" description="Disordered" evidence="5">
    <location>
        <begin position="329"/>
        <end position="354"/>
    </location>
</feature>
<dbReference type="InterPro" id="IPR001680">
    <property type="entry name" value="WD40_rpt"/>
</dbReference>
<protein>
    <submittedName>
        <fullName evidence="7">WD repeat-containing protein 3</fullName>
    </submittedName>
</protein>
<evidence type="ECO:0000259" key="6">
    <source>
        <dbReference type="Pfam" id="PF04003"/>
    </source>
</evidence>
<evidence type="ECO:0000313" key="8">
    <source>
        <dbReference type="Proteomes" id="UP000770661"/>
    </source>
</evidence>
<dbReference type="CDD" id="cd00200">
    <property type="entry name" value="WD40"/>
    <property type="match status" value="1"/>
</dbReference>
<feature type="region of interest" description="Disordered" evidence="5">
    <location>
        <begin position="734"/>
        <end position="754"/>
    </location>
</feature>
<feature type="domain" description="Small-subunit processome Utp12" evidence="6">
    <location>
        <begin position="818"/>
        <end position="916"/>
    </location>
</feature>
<feature type="repeat" description="WD" evidence="4">
    <location>
        <begin position="606"/>
        <end position="637"/>
    </location>
</feature>
<feature type="repeat" description="WD" evidence="4">
    <location>
        <begin position="691"/>
        <end position="723"/>
    </location>
</feature>
<dbReference type="Pfam" id="PF25172">
    <property type="entry name" value="Beta-prop_WDR3_2nd"/>
    <property type="match status" value="1"/>
</dbReference>
<feature type="repeat" description="WD" evidence="4">
    <location>
        <begin position="108"/>
        <end position="149"/>
    </location>
</feature>
<evidence type="ECO:0000256" key="2">
    <source>
        <dbReference type="ARBA" id="ARBA00022737"/>
    </source>
</evidence>
<keyword evidence="2" id="KW-0677">Repeat</keyword>
<dbReference type="InterPro" id="IPR020472">
    <property type="entry name" value="WD40_PAC1"/>
</dbReference>
<sequence>MGVTSQYLRYESGPVFGLVGTGRCVRFVARFSQVGKFLAVPACERVLIWDLRRETKVLTLDGEVRGVVTVVEPRPPAPGSLDNTHLAAGYSDGSVVVFDLMTGEPLKFTGHRGGVSSLCWDPQGMRVASGSDDGEVVVWDVVSERGMVRLRGHRGKVTRVRFMQGRNVLVTSCRDTFIKLWDLETHHCFRTLTGHRAEVWDFVLLKNDSRLVSGSGDAELRVWALHFLDGKVEVKVEVEEGVEEPPSKVFRLDTEGETKPDVQLGDQEIKDDASIVEVTRLGSILRSRGDRVCGLQSDGRVVACHGKGPVVDLFLVLTEEEVATKAAKRAKKERKRARDAGGDDTVSASNDGPQLADELRKLPTLRAANKLLGVDVVSERDGAVRVAALHNDNSLALLSSDVTAKEPNKETERRDPVRVLGRPGHRTEVRAVAFTSLSDQVVTASADALKVWNRGDTQAVVTVPCDAATSLVVVPGDRHALVGTRSGRLQLIDFGTSEVLEDIVAHEPDETAIDTGVWSVALTHDGRGFVSGGSDKMVKFWKFELVRDESSGGKRLSFMQDSRALKVSDQVACVRCSGGGKFLAVSTLDLKETIYFMDSLKLCHELYGKSLPATCMDFSSDGTLIVTGSKDSSLRIYGTDFGDQRRLLKNAHQGGVTDLHFIPKTHMFFSCGHDGSVKQWDADNFQRIVTLEGHTGIVRCLAVCPRGAWVVSGGQDRSIRLWERTQEPLVLEEEREEELRRKEEEEGGATATQRRVVPGEDGAQAVRPSVTTHHTEKAADMILEALSVYREQVESGGKAEPHYLMTYVYRTNDPLRLVMEVLRRVKSSELEEAIMVLPLDRVLEVLVVVLGMLGRGWAVELAGRVLVVALRVNLPQLLASITAKPVIHALAALLPKKMQELEDMIGFNLAGLRHLKDRAEQRSETQLFVEASQRVKESRRRKKKKDRAVKRVLMTL</sequence>
<dbReference type="PROSITE" id="PS50294">
    <property type="entry name" value="WD_REPEATS_REGION"/>
    <property type="match status" value="5"/>
</dbReference>
<organism evidence="7 8">
    <name type="scientific">Chionoecetes opilio</name>
    <name type="common">Atlantic snow crab</name>
    <name type="synonym">Cancer opilio</name>
    <dbReference type="NCBI Taxonomy" id="41210"/>
    <lineage>
        <taxon>Eukaryota</taxon>
        <taxon>Metazoa</taxon>
        <taxon>Ecdysozoa</taxon>
        <taxon>Arthropoda</taxon>
        <taxon>Crustacea</taxon>
        <taxon>Multicrustacea</taxon>
        <taxon>Malacostraca</taxon>
        <taxon>Eumalacostraca</taxon>
        <taxon>Eucarida</taxon>
        <taxon>Decapoda</taxon>
        <taxon>Pleocyemata</taxon>
        <taxon>Brachyura</taxon>
        <taxon>Eubrachyura</taxon>
        <taxon>Majoidea</taxon>
        <taxon>Majidae</taxon>
        <taxon>Chionoecetes</taxon>
    </lineage>
</organism>
<dbReference type="AlphaFoldDB" id="A0A8J4YHU1"/>
<comment type="caution">
    <text evidence="7">The sequence shown here is derived from an EMBL/GenBank/DDBJ whole genome shotgun (WGS) entry which is preliminary data.</text>
</comment>
<dbReference type="InterPro" id="IPR051570">
    <property type="entry name" value="TBC1_cilium_biogenesis"/>
</dbReference>
<dbReference type="GO" id="GO:0034388">
    <property type="term" value="C:Pwp2p-containing subcomplex of 90S preribosome"/>
    <property type="evidence" value="ECO:0007669"/>
    <property type="project" value="TreeGrafter"/>
</dbReference>
<name>A0A8J4YHU1_CHIOP</name>
<dbReference type="PANTHER" id="PTHR19853:SF0">
    <property type="entry name" value="WD REPEAT-CONTAINING PROTEIN 3"/>
    <property type="match status" value="1"/>
</dbReference>
<dbReference type="PRINTS" id="PR00320">
    <property type="entry name" value="GPROTEINBRPT"/>
</dbReference>
<feature type="repeat" description="WD" evidence="4">
    <location>
        <begin position="649"/>
        <end position="690"/>
    </location>
</feature>
<dbReference type="PROSITE" id="PS00678">
    <property type="entry name" value="WD_REPEATS_1"/>
    <property type="match status" value="2"/>
</dbReference>
<dbReference type="GO" id="GO:0030515">
    <property type="term" value="F:snoRNA binding"/>
    <property type="evidence" value="ECO:0007669"/>
    <property type="project" value="TreeGrafter"/>
</dbReference>
<feature type="repeat" description="WD" evidence="4">
    <location>
        <begin position="517"/>
        <end position="544"/>
    </location>
</feature>